<feature type="compositionally biased region" description="Basic and acidic residues" evidence="1">
    <location>
        <begin position="28"/>
        <end position="37"/>
    </location>
</feature>
<dbReference type="RefSeq" id="WP_190860027.1">
    <property type="nucleotide sequence ID" value="NZ_JACXIY010000010.1"/>
</dbReference>
<evidence type="ECO:0000256" key="1">
    <source>
        <dbReference type="SAM" id="MobiDB-lite"/>
    </source>
</evidence>
<accession>A0A927CJI6</accession>
<dbReference type="EMBL" id="JACXIY010000010">
    <property type="protein sequence ID" value="MBD2868620.1"/>
    <property type="molecule type" value="Genomic_DNA"/>
</dbReference>
<dbReference type="Proteomes" id="UP000632125">
    <property type="component" value="Unassembled WGS sequence"/>
</dbReference>
<evidence type="ECO:0000313" key="3">
    <source>
        <dbReference type="Proteomes" id="UP000632125"/>
    </source>
</evidence>
<evidence type="ECO:0000313" key="2">
    <source>
        <dbReference type="EMBL" id="MBD2868620.1"/>
    </source>
</evidence>
<protein>
    <submittedName>
        <fullName evidence="2">Uncharacterized protein</fullName>
    </submittedName>
</protein>
<sequence>MENEQTVKGTGAGAEAAADQPKIVAEMPQDKNLKDPEEAAETDGYPGSCQL</sequence>
<proteinExistence type="predicted"/>
<keyword evidence="3" id="KW-1185">Reference proteome</keyword>
<dbReference type="AlphaFoldDB" id="A0A927CJI6"/>
<feature type="region of interest" description="Disordered" evidence="1">
    <location>
        <begin position="1"/>
        <end position="51"/>
    </location>
</feature>
<comment type="caution">
    <text evidence="2">The sequence shown here is derived from an EMBL/GenBank/DDBJ whole genome shotgun (WGS) entry which is preliminary data.</text>
</comment>
<reference evidence="2" key="1">
    <citation type="submission" date="2020-09" db="EMBL/GenBank/DDBJ databases">
        <title>A novel bacterium of genus Paenibacillus, isolated from South China Sea.</title>
        <authorList>
            <person name="Huang H."/>
            <person name="Mo K."/>
            <person name="Hu Y."/>
        </authorList>
    </citation>
    <scope>NUCLEOTIDE SEQUENCE</scope>
    <source>
        <strain evidence="2">IB182493</strain>
    </source>
</reference>
<gene>
    <name evidence="2" type="ORF">IDH41_08520</name>
</gene>
<name>A0A927CJI6_9BACL</name>
<organism evidence="2 3">
    <name type="scientific">Paenibacillus arenilitoris</name>
    <dbReference type="NCBI Taxonomy" id="2772299"/>
    <lineage>
        <taxon>Bacteria</taxon>
        <taxon>Bacillati</taxon>
        <taxon>Bacillota</taxon>
        <taxon>Bacilli</taxon>
        <taxon>Bacillales</taxon>
        <taxon>Paenibacillaceae</taxon>
        <taxon>Paenibacillus</taxon>
    </lineage>
</organism>